<organism evidence="2 3">
    <name type="scientific">Cymbomonas tetramitiformis</name>
    <dbReference type="NCBI Taxonomy" id="36881"/>
    <lineage>
        <taxon>Eukaryota</taxon>
        <taxon>Viridiplantae</taxon>
        <taxon>Chlorophyta</taxon>
        <taxon>Pyramimonadophyceae</taxon>
        <taxon>Pyramimonadales</taxon>
        <taxon>Pyramimonadaceae</taxon>
        <taxon>Cymbomonas</taxon>
    </lineage>
</organism>
<dbReference type="AlphaFoldDB" id="A0AAE0ER10"/>
<proteinExistence type="predicted"/>
<evidence type="ECO:0000313" key="2">
    <source>
        <dbReference type="EMBL" id="KAK3236857.1"/>
    </source>
</evidence>
<keyword evidence="1" id="KW-0812">Transmembrane</keyword>
<name>A0AAE0ER10_9CHLO</name>
<sequence>MAGVWGGVACEWVWLFRVLYTPWRMARSAISAFTLGVYVRSVPNCNTPTNIYYGYAQLTILLLVFGTDLVLIFVVKPFWNVVRARVAGTASVADFLTIVCAFILAMGVVGAGYAMLACQAVALSSHLIWIVWNAYDKVILGGKGRGVWESMLALAGASYAPTPQSPAQKEELITRKNSENTMQNNNHVQVNMNPIFAARQMQMNLHSPMMQEKLMNHHRNTQARNRGNGISIFDYGREREDNAPPVVEMFKFEKYATATCMELPILHEGSPPSDDFSRRCGSL</sequence>
<evidence type="ECO:0000256" key="1">
    <source>
        <dbReference type="SAM" id="Phobius"/>
    </source>
</evidence>
<keyword evidence="1" id="KW-0472">Membrane</keyword>
<keyword evidence="1" id="KW-1133">Transmembrane helix</keyword>
<evidence type="ECO:0000313" key="3">
    <source>
        <dbReference type="Proteomes" id="UP001190700"/>
    </source>
</evidence>
<feature type="transmembrane region" description="Helical" evidence="1">
    <location>
        <begin position="86"/>
        <end position="107"/>
    </location>
</feature>
<accession>A0AAE0ER10</accession>
<gene>
    <name evidence="2" type="ORF">CYMTET_53028</name>
</gene>
<feature type="transmembrane region" description="Helical" evidence="1">
    <location>
        <begin position="52"/>
        <end position="74"/>
    </location>
</feature>
<reference evidence="2 3" key="1">
    <citation type="journal article" date="2015" name="Genome Biol. Evol.">
        <title>Comparative Genomics of a Bacterivorous Green Alga Reveals Evolutionary Causalities and Consequences of Phago-Mixotrophic Mode of Nutrition.</title>
        <authorList>
            <person name="Burns J.A."/>
            <person name="Paasch A."/>
            <person name="Narechania A."/>
            <person name="Kim E."/>
        </authorList>
    </citation>
    <scope>NUCLEOTIDE SEQUENCE [LARGE SCALE GENOMIC DNA]</scope>
    <source>
        <strain evidence="2 3">PLY_AMNH</strain>
    </source>
</reference>
<dbReference type="EMBL" id="LGRX02034807">
    <property type="protein sequence ID" value="KAK3236857.1"/>
    <property type="molecule type" value="Genomic_DNA"/>
</dbReference>
<keyword evidence="3" id="KW-1185">Reference proteome</keyword>
<protein>
    <submittedName>
        <fullName evidence="2">Uncharacterized protein</fullName>
    </submittedName>
</protein>
<comment type="caution">
    <text evidence="2">The sequence shown here is derived from an EMBL/GenBank/DDBJ whole genome shotgun (WGS) entry which is preliminary data.</text>
</comment>
<dbReference type="Proteomes" id="UP001190700">
    <property type="component" value="Unassembled WGS sequence"/>
</dbReference>